<protein>
    <recommendedName>
        <fullName evidence="4">Lipoprotein</fullName>
    </recommendedName>
</protein>
<keyword evidence="3" id="KW-1185">Reference proteome</keyword>
<organism evidence="2 3">
    <name type="scientific">Actinomadura fulvescens</name>
    <dbReference type="NCBI Taxonomy" id="46160"/>
    <lineage>
        <taxon>Bacteria</taxon>
        <taxon>Bacillati</taxon>
        <taxon>Actinomycetota</taxon>
        <taxon>Actinomycetes</taxon>
        <taxon>Streptosporangiales</taxon>
        <taxon>Thermomonosporaceae</taxon>
        <taxon>Actinomadura</taxon>
    </lineage>
</organism>
<reference evidence="2 3" key="1">
    <citation type="journal article" date="2019" name="Int. J. Syst. Evol. Microbiol.">
        <title>The Global Catalogue of Microorganisms (GCM) 10K type strain sequencing project: providing services to taxonomists for standard genome sequencing and annotation.</title>
        <authorList>
            <consortium name="The Broad Institute Genomics Platform"/>
            <consortium name="The Broad Institute Genome Sequencing Center for Infectious Disease"/>
            <person name="Wu L."/>
            <person name="Ma J."/>
        </authorList>
    </citation>
    <scope>NUCLEOTIDE SEQUENCE [LARGE SCALE GENOMIC DNA]</scope>
    <source>
        <strain evidence="2 3">JCM 6833</strain>
    </source>
</reference>
<dbReference type="RefSeq" id="WP_344543277.1">
    <property type="nucleotide sequence ID" value="NZ_BAAATD010000005.1"/>
</dbReference>
<proteinExistence type="predicted"/>
<dbReference type="EMBL" id="BAAATD010000005">
    <property type="protein sequence ID" value="GAA2603518.1"/>
    <property type="molecule type" value="Genomic_DNA"/>
</dbReference>
<evidence type="ECO:0000313" key="3">
    <source>
        <dbReference type="Proteomes" id="UP001501509"/>
    </source>
</evidence>
<evidence type="ECO:0008006" key="4">
    <source>
        <dbReference type="Google" id="ProtNLM"/>
    </source>
</evidence>
<name>A0ABN3PV26_9ACTN</name>
<evidence type="ECO:0000313" key="2">
    <source>
        <dbReference type="EMBL" id="GAA2603518.1"/>
    </source>
</evidence>
<gene>
    <name evidence="2" type="ORF">GCM10010411_42000</name>
</gene>
<feature type="region of interest" description="Disordered" evidence="1">
    <location>
        <begin position="36"/>
        <end position="71"/>
    </location>
</feature>
<sequence>MRARLVRPHPAPGPRRALTGAATALLTLTALGCGDTGSPSGDFNPGGTPSNARPATDPTPQSAPPPTQSAQEINKTVLQRYLEYQRVYKRVYRVNDPAPLSAIVTEPLLSSITKDVQAMAAKNEVWRFTNIFNPRVQSRSPDGASVNVIDCVRTLTAYRYSTKTGQRLGGGTGDAVAYLTTLKYDAGTWKVADSKRGNSC</sequence>
<dbReference type="Proteomes" id="UP001501509">
    <property type="component" value="Unassembled WGS sequence"/>
</dbReference>
<comment type="caution">
    <text evidence="2">The sequence shown here is derived from an EMBL/GenBank/DDBJ whole genome shotgun (WGS) entry which is preliminary data.</text>
</comment>
<evidence type="ECO:0000256" key="1">
    <source>
        <dbReference type="SAM" id="MobiDB-lite"/>
    </source>
</evidence>
<accession>A0ABN3PV26</accession>
<dbReference type="PROSITE" id="PS51257">
    <property type="entry name" value="PROKAR_LIPOPROTEIN"/>
    <property type="match status" value="1"/>
</dbReference>